<name>A0AAD5N0Q5_PARTN</name>
<comment type="caution">
    <text evidence="1">The sequence shown here is derived from an EMBL/GenBank/DDBJ whole genome shotgun (WGS) entry which is preliminary data.</text>
</comment>
<reference evidence="1" key="1">
    <citation type="submission" date="2021-06" db="EMBL/GenBank/DDBJ databases">
        <title>Parelaphostrongylus tenuis whole genome reference sequence.</title>
        <authorList>
            <person name="Garwood T.J."/>
            <person name="Larsen P.A."/>
            <person name="Fountain-Jones N.M."/>
            <person name="Garbe J.R."/>
            <person name="Macchietto M.G."/>
            <person name="Kania S.A."/>
            <person name="Gerhold R.W."/>
            <person name="Richards J.E."/>
            <person name="Wolf T.M."/>
        </authorList>
    </citation>
    <scope>NUCLEOTIDE SEQUENCE</scope>
    <source>
        <strain evidence="1">MNPRO001-30</strain>
        <tissue evidence="1">Meninges</tissue>
    </source>
</reference>
<protein>
    <submittedName>
        <fullName evidence="1">Uncharacterized protein</fullName>
    </submittedName>
</protein>
<dbReference type="EMBL" id="JAHQIW010003608">
    <property type="protein sequence ID" value="KAJ1359406.1"/>
    <property type="molecule type" value="Genomic_DNA"/>
</dbReference>
<dbReference type="AlphaFoldDB" id="A0AAD5N0Q5"/>
<organism evidence="1 2">
    <name type="scientific">Parelaphostrongylus tenuis</name>
    <name type="common">Meningeal worm</name>
    <dbReference type="NCBI Taxonomy" id="148309"/>
    <lineage>
        <taxon>Eukaryota</taxon>
        <taxon>Metazoa</taxon>
        <taxon>Ecdysozoa</taxon>
        <taxon>Nematoda</taxon>
        <taxon>Chromadorea</taxon>
        <taxon>Rhabditida</taxon>
        <taxon>Rhabditina</taxon>
        <taxon>Rhabditomorpha</taxon>
        <taxon>Strongyloidea</taxon>
        <taxon>Metastrongylidae</taxon>
        <taxon>Parelaphostrongylus</taxon>
    </lineage>
</organism>
<accession>A0AAD5N0Q5</accession>
<proteinExistence type="predicted"/>
<evidence type="ECO:0000313" key="1">
    <source>
        <dbReference type="EMBL" id="KAJ1359406.1"/>
    </source>
</evidence>
<keyword evidence="2" id="KW-1185">Reference proteome</keyword>
<gene>
    <name evidence="1" type="ORF">KIN20_018123</name>
</gene>
<evidence type="ECO:0000313" key="2">
    <source>
        <dbReference type="Proteomes" id="UP001196413"/>
    </source>
</evidence>
<dbReference type="Proteomes" id="UP001196413">
    <property type="component" value="Unassembled WGS sequence"/>
</dbReference>
<sequence length="108" mass="12328">MSGGVNAARWCRGSSTYLGLDETWDRFPPESVFLPTTQFSQEVLIHKLIESWSCELRCGRSERAMLLNRGGNCDQGEAPETGRQKIFVVFLLKVRQIFRHLGEQKPVE</sequence>